<keyword evidence="2" id="KW-1185">Reference proteome</keyword>
<name>A0AAQ3MEV3_VIGMU</name>
<accession>A0AAQ3MEV3</accession>
<evidence type="ECO:0000313" key="1">
    <source>
        <dbReference type="EMBL" id="WVY89009.1"/>
    </source>
</evidence>
<protein>
    <submittedName>
        <fullName evidence="1">Uncharacterized protein</fullName>
    </submittedName>
</protein>
<proteinExistence type="predicted"/>
<organism evidence="1 2">
    <name type="scientific">Vigna mungo</name>
    <name type="common">Black gram</name>
    <name type="synonym">Phaseolus mungo</name>
    <dbReference type="NCBI Taxonomy" id="3915"/>
    <lineage>
        <taxon>Eukaryota</taxon>
        <taxon>Viridiplantae</taxon>
        <taxon>Streptophyta</taxon>
        <taxon>Embryophyta</taxon>
        <taxon>Tracheophyta</taxon>
        <taxon>Spermatophyta</taxon>
        <taxon>Magnoliopsida</taxon>
        <taxon>eudicotyledons</taxon>
        <taxon>Gunneridae</taxon>
        <taxon>Pentapetalae</taxon>
        <taxon>rosids</taxon>
        <taxon>fabids</taxon>
        <taxon>Fabales</taxon>
        <taxon>Fabaceae</taxon>
        <taxon>Papilionoideae</taxon>
        <taxon>50 kb inversion clade</taxon>
        <taxon>NPAAA clade</taxon>
        <taxon>indigoferoid/millettioid clade</taxon>
        <taxon>Phaseoleae</taxon>
        <taxon>Vigna</taxon>
    </lineage>
</organism>
<evidence type="ECO:0000313" key="2">
    <source>
        <dbReference type="Proteomes" id="UP001374535"/>
    </source>
</evidence>
<sequence length="108" mass="11576">MRSGVMKLTSVIEAPMRRGRQATTTAVSFQLNVKPITKAVTVRATFCTMVESLSARALLTSVASAASMAESEPVLFSSLSNHATSFLSIAANESKDEIKVSHFRKVNA</sequence>
<dbReference type="EMBL" id="CP144689">
    <property type="protein sequence ID" value="WVY89009.1"/>
    <property type="molecule type" value="Genomic_DNA"/>
</dbReference>
<keyword evidence="1" id="KW-0934">Plastid</keyword>
<reference evidence="1 2" key="1">
    <citation type="journal article" date="2023" name="Life. Sci Alliance">
        <title>Evolutionary insights into 3D genome organization and epigenetic landscape of Vigna mungo.</title>
        <authorList>
            <person name="Junaid A."/>
            <person name="Singh B."/>
            <person name="Bhatia S."/>
        </authorList>
    </citation>
    <scope>NUCLEOTIDE SEQUENCE [LARGE SCALE GENOMIC DNA]</scope>
    <source>
        <strain evidence="1">Urdbean</strain>
    </source>
</reference>
<dbReference type="Proteomes" id="UP001374535">
    <property type="component" value="Chloroplast Pltd"/>
</dbReference>
<keyword evidence="1" id="KW-0150">Chloroplast</keyword>
<gene>
    <name evidence="1" type="ORF">V8G54_037947</name>
</gene>
<dbReference type="AlphaFoldDB" id="A0AAQ3MEV3"/>
<geneLocation type="chloroplast" evidence="1"/>